<dbReference type="SUPFAM" id="SSF53098">
    <property type="entry name" value="Ribonuclease H-like"/>
    <property type="match status" value="1"/>
</dbReference>
<dbReference type="InterPro" id="IPR012337">
    <property type="entry name" value="RNaseH-like_sf"/>
</dbReference>
<protein>
    <submittedName>
        <fullName evidence="3">Reverse transcriptase</fullName>
    </submittedName>
</protein>
<feature type="domain" description="Reverse transcriptase zinc-binding" evidence="2">
    <location>
        <begin position="155"/>
        <end position="247"/>
    </location>
</feature>
<dbReference type="OrthoDB" id="1001867at2759"/>
<sequence length="472" mass="54190">MAKFNIALLAKQGWRLLTSPDSLVVRVFKAKYFPNYSFRESNLGNSSSYVWSSIWAAKASLEKGLIWKVGTGENISVFEDTWIPNYSNVRLTSEFGNLQFVKVVDLIKSNEFEWNKELISNTFPEAEAELILRIPLAKEPHEDLMAWKGELSGEFSVRSSYKLLQNSDPTAYALHHVYKDFYNKLWKTDIPLKIKIFIWKISWNYLATRVNLSFRKLSPNGLCPRCGFGKESMNHLFRDCPVSVKIWEDLSDIISVTVPFTEFDEWLTRVMILLSPSVCRLFCVTLWAIWGDRNFRIHDRTNKTKIVKWKNPPGQSIKINFDAAFEERSRLSASGIVVRDSSGSVLLSSTELHKDVDSAFVSEAIACRRASQIGLNINQEDIIIEGDSLSIIKKCNKRDFDKSQVSSYIHDIQILKNRFKKVSFVFVPRSANNLAHTLATETLRMKEEIYLVNGVPSYAEFQSTLDYAREPN</sequence>
<dbReference type="InterPro" id="IPR036397">
    <property type="entry name" value="RNaseH_sf"/>
</dbReference>
<dbReference type="InterPro" id="IPR002156">
    <property type="entry name" value="RNaseH_domain"/>
</dbReference>
<dbReference type="GO" id="GO:0003676">
    <property type="term" value="F:nucleic acid binding"/>
    <property type="evidence" value="ECO:0007669"/>
    <property type="project" value="InterPro"/>
</dbReference>
<dbReference type="Pfam" id="PF13456">
    <property type="entry name" value="RVT_3"/>
    <property type="match status" value="1"/>
</dbReference>
<dbReference type="InterPro" id="IPR026960">
    <property type="entry name" value="RVT-Znf"/>
</dbReference>
<dbReference type="Proteomes" id="UP000325315">
    <property type="component" value="Unassembled WGS sequence"/>
</dbReference>
<dbReference type="GO" id="GO:0004523">
    <property type="term" value="F:RNA-DNA hybrid ribonuclease activity"/>
    <property type="evidence" value="ECO:0007669"/>
    <property type="project" value="InterPro"/>
</dbReference>
<dbReference type="CDD" id="cd06222">
    <property type="entry name" value="RNase_H_like"/>
    <property type="match status" value="1"/>
</dbReference>
<proteinExistence type="predicted"/>
<dbReference type="Gene3D" id="3.30.420.10">
    <property type="entry name" value="Ribonuclease H-like superfamily/Ribonuclease H"/>
    <property type="match status" value="1"/>
</dbReference>
<name>A0A5B6VCL1_9ROSI</name>
<evidence type="ECO:0000313" key="3">
    <source>
        <dbReference type="EMBL" id="KAA3466751.1"/>
    </source>
</evidence>
<dbReference type="GO" id="GO:0003964">
    <property type="term" value="F:RNA-directed DNA polymerase activity"/>
    <property type="evidence" value="ECO:0007669"/>
    <property type="project" value="UniProtKB-KW"/>
</dbReference>
<evidence type="ECO:0000259" key="2">
    <source>
        <dbReference type="Pfam" id="PF13966"/>
    </source>
</evidence>
<feature type="domain" description="RNase H type-1" evidence="1">
    <location>
        <begin position="320"/>
        <end position="441"/>
    </location>
</feature>
<keyword evidence="3" id="KW-0548">Nucleotidyltransferase</keyword>
<organism evidence="3 4">
    <name type="scientific">Gossypium australe</name>
    <dbReference type="NCBI Taxonomy" id="47621"/>
    <lineage>
        <taxon>Eukaryota</taxon>
        <taxon>Viridiplantae</taxon>
        <taxon>Streptophyta</taxon>
        <taxon>Embryophyta</taxon>
        <taxon>Tracheophyta</taxon>
        <taxon>Spermatophyta</taxon>
        <taxon>Magnoliopsida</taxon>
        <taxon>eudicotyledons</taxon>
        <taxon>Gunneridae</taxon>
        <taxon>Pentapetalae</taxon>
        <taxon>rosids</taxon>
        <taxon>malvids</taxon>
        <taxon>Malvales</taxon>
        <taxon>Malvaceae</taxon>
        <taxon>Malvoideae</taxon>
        <taxon>Gossypium</taxon>
    </lineage>
</organism>
<dbReference type="Pfam" id="PF13966">
    <property type="entry name" value="zf-RVT"/>
    <property type="match status" value="1"/>
</dbReference>
<accession>A0A5B6VCL1</accession>
<dbReference type="AlphaFoldDB" id="A0A5B6VCL1"/>
<dbReference type="PANTHER" id="PTHR47723:SF21">
    <property type="entry name" value="POLYNUCLEOTIDYL TRANSFERASE, RIBONUCLEASE H-LIKE SUPERFAMILY PROTEIN"/>
    <property type="match status" value="1"/>
</dbReference>
<evidence type="ECO:0000259" key="1">
    <source>
        <dbReference type="Pfam" id="PF13456"/>
    </source>
</evidence>
<keyword evidence="3" id="KW-0808">Transferase</keyword>
<dbReference type="InterPro" id="IPR053151">
    <property type="entry name" value="RNase_H-like"/>
</dbReference>
<dbReference type="EMBL" id="SMMG02000007">
    <property type="protein sequence ID" value="KAA3466751.1"/>
    <property type="molecule type" value="Genomic_DNA"/>
</dbReference>
<reference evidence="4" key="1">
    <citation type="journal article" date="2019" name="Plant Biotechnol. J.">
        <title>Genome sequencing of the Australian wild diploid species Gossypium australe highlights disease resistance and delayed gland morphogenesis.</title>
        <authorList>
            <person name="Cai Y."/>
            <person name="Cai X."/>
            <person name="Wang Q."/>
            <person name="Wang P."/>
            <person name="Zhang Y."/>
            <person name="Cai C."/>
            <person name="Xu Y."/>
            <person name="Wang K."/>
            <person name="Zhou Z."/>
            <person name="Wang C."/>
            <person name="Geng S."/>
            <person name="Li B."/>
            <person name="Dong Q."/>
            <person name="Hou Y."/>
            <person name="Wang H."/>
            <person name="Ai P."/>
            <person name="Liu Z."/>
            <person name="Yi F."/>
            <person name="Sun M."/>
            <person name="An G."/>
            <person name="Cheng J."/>
            <person name="Zhang Y."/>
            <person name="Shi Q."/>
            <person name="Xie Y."/>
            <person name="Shi X."/>
            <person name="Chang Y."/>
            <person name="Huang F."/>
            <person name="Chen Y."/>
            <person name="Hong S."/>
            <person name="Mi L."/>
            <person name="Sun Q."/>
            <person name="Zhang L."/>
            <person name="Zhou B."/>
            <person name="Peng R."/>
            <person name="Zhang X."/>
            <person name="Liu F."/>
        </authorList>
    </citation>
    <scope>NUCLEOTIDE SEQUENCE [LARGE SCALE GENOMIC DNA]</scope>
    <source>
        <strain evidence="4">cv. PA1801</strain>
    </source>
</reference>
<comment type="caution">
    <text evidence="3">The sequence shown here is derived from an EMBL/GenBank/DDBJ whole genome shotgun (WGS) entry which is preliminary data.</text>
</comment>
<dbReference type="PANTHER" id="PTHR47723">
    <property type="entry name" value="OS05G0353850 PROTEIN"/>
    <property type="match status" value="1"/>
</dbReference>
<gene>
    <name evidence="3" type="ORF">EPI10_001820</name>
</gene>
<keyword evidence="4" id="KW-1185">Reference proteome</keyword>
<evidence type="ECO:0000313" key="4">
    <source>
        <dbReference type="Proteomes" id="UP000325315"/>
    </source>
</evidence>
<dbReference type="InterPro" id="IPR044730">
    <property type="entry name" value="RNase_H-like_dom_plant"/>
</dbReference>
<keyword evidence="3" id="KW-0695">RNA-directed DNA polymerase</keyword>